<evidence type="ECO:0000256" key="1">
    <source>
        <dbReference type="ARBA" id="ARBA00004123"/>
    </source>
</evidence>
<evidence type="ECO:0000256" key="5">
    <source>
        <dbReference type="ARBA" id="ARBA00022741"/>
    </source>
</evidence>
<dbReference type="FunFam" id="1.10.10.60:FF:000022">
    <property type="entry name" value="ISWI chromatin-remodeling complex ATPase CHR11 isoform A"/>
    <property type="match status" value="1"/>
</dbReference>
<proteinExistence type="inferred from homology"/>
<dbReference type="InterPro" id="IPR038718">
    <property type="entry name" value="SNF2-like_sf"/>
</dbReference>
<dbReference type="PANTHER" id="PTHR45623">
    <property type="entry name" value="CHROMODOMAIN-HELICASE-DNA-BINDING PROTEIN 3-RELATED-RELATED"/>
    <property type="match status" value="1"/>
</dbReference>
<dbReference type="PANTHER" id="PTHR45623:SF49">
    <property type="entry name" value="SWI_SNF-RELATED MATRIX-ASSOCIATED ACTIN-DEPENDENT REGULATOR OF CHROMATIN SUBFAMILY A MEMBER 5"/>
    <property type="match status" value="1"/>
</dbReference>
<dbReference type="InterPro" id="IPR044754">
    <property type="entry name" value="Isw1/2_DEXHc"/>
</dbReference>
<dbReference type="PROSITE" id="PS51192">
    <property type="entry name" value="HELICASE_ATP_BIND_1"/>
    <property type="match status" value="1"/>
</dbReference>
<dbReference type="Gene3D" id="1.10.1040.30">
    <property type="entry name" value="ISWI, HAND domain"/>
    <property type="match status" value="1"/>
</dbReference>
<feature type="domain" description="Helicase C-terminal" evidence="14">
    <location>
        <begin position="414"/>
        <end position="565"/>
    </location>
</feature>
<dbReference type="InterPro" id="IPR017884">
    <property type="entry name" value="SANT_dom"/>
</dbReference>
<dbReference type="InterPro" id="IPR027417">
    <property type="entry name" value="P-loop_NTPase"/>
</dbReference>
<evidence type="ECO:0000259" key="14">
    <source>
        <dbReference type="PROSITE" id="PS51194"/>
    </source>
</evidence>
<keyword evidence="17" id="KW-1185">Reference proteome</keyword>
<dbReference type="SUPFAM" id="SSF101224">
    <property type="entry name" value="HAND domain of the nucleosome remodeling ATPase ISWI"/>
    <property type="match status" value="1"/>
</dbReference>
<feature type="domain" description="Helicase ATP-binding" evidence="13">
    <location>
        <begin position="129"/>
        <end position="284"/>
    </location>
</feature>
<dbReference type="InterPro" id="IPR036306">
    <property type="entry name" value="ISWI_HAND-dom_sf"/>
</dbReference>
<keyword evidence="4" id="KW-0677">Repeat</keyword>
<dbReference type="SUPFAM" id="SSF52540">
    <property type="entry name" value="P-loop containing nucleoside triphosphate hydrolases"/>
    <property type="match status" value="2"/>
</dbReference>
<evidence type="ECO:0000256" key="7">
    <source>
        <dbReference type="ARBA" id="ARBA00022806"/>
    </source>
</evidence>
<comment type="caution">
    <text evidence="16">The sequence shown here is derived from an EMBL/GenBank/DDBJ whole genome shotgun (WGS) entry which is preliminary data.</text>
</comment>
<evidence type="ECO:0000256" key="2">
    <source>
        <dbReference type="ARBA" id="ARBA00009687"/>
    </source>
</evidence>
<dbReference type="CDD" id="cd18793">
    <property type="entry name" value="SF2_C_SNF"/>
    <property type="match status" value="1"/>
</dbReference>
<dbReference type="GO" id="GO:0034728">
    <property type="term" value="P:nucleosome organization"/>
    <property type="evidence" value="ECO:0007669"/>
    <property type="project" value="TreeGrafter"/>
</dbReference>
<evidence type="ECO:0000256" key="10">
    <source>
        <dbReference type="ARBA" id="ARBA00023125"/>
    </source>
</evidence>
<dbReference type="SMART" id="SM00487">
    <property type="entry name" value="DEXDc"/>
    <property type="match status" value="1"/>
</dbReference>
<dbReference type="InterPro" id="IPR001650">
    <property type="entry name" value="Helicase_C-like"/>
</dbReference>
<dbReference type="GO" id="GO:0003677">
    <property type="term" value="F:DNA binding"/>
    <property type="evidence" value="ECO:0007669"/>
    <property type="project" value="UniProtKB-KW"/>
</dbReference>
<feature type="compositionally biased region" description="Low complexity" evidence="12">
    <location>
        <begin position="958"/>
        <end position="973"/>
    </location>
</feature>
<dbReference type="GO" id="GO:0031010">
    <property type="term" value="C:ISWI-type complex"/>
    <property type="evidence" value="ECO:0007669"/>
    <property type="project" value="UniProtKB-ARBA"/>
</dbReference>
<keyword evidence="5" id="KW-0547">Nucleotide-binding</keyword>
<dbReference type="FunFam" id="1.20.5.1190:FF:000002">
    <property type="entry name" value="SWI/SNF-related matrix-associated actin-dependent regulator of chromatin subfamily A member"/>
    <property type="match status" value="1"/>
</dbReference>
<organism evidence="16 17">
    <name type="scientific">Bugula neritina</name>
    <name type="common">Brown bryozoan</name>
    <name type="synonym">Sertularia neritina</name>
    <dbReference type="NCBI Taxonomy" id="10212"/>
    <lineage>
        <taxon>Eukaryota</taxon>
        <taxon>Metazoa</taxon>
        <taxon>Spiralia</taxon>
        <taxon>Lophotrochozoa</taxon>
        <taxon>Bryozoa</taxon>
        <taxon>Gymnolaemata</taxon>
        <taxon>Cheilostomatida</taxon>
        <taxon>Flustrina</taxon>
        <taxon>Buguloidea</taxon>
        <taxon>Bugulidae</taxon>
        <taxon>Bugula</taxon>
    </lineage>
</organism>
<dbReference type="Proteomes" id="UP000593567">
    <property type="component" value="Unassembled WGS sequence"/>
</dbReference>
<sequence>MRGEASKDSYQDSADRDQKNRFEFLLKQTELFSHFMSTGVKAGMKSPTSPLKMGKQGKEKTRGRPPAASVAPLPNDHRHRRTEQEEDEELLNTEKKGVTVTETRFEESPAYIKGGTMRDYQVRGLNWMISLYEHGINGILADEMGLGKTLQTISLLGYMKHHRNIASPHLVIVPKSTISNWLNEFAKWCPTIKANTFIRETLLPGDWDVCVTSFEICIIEKSALKKFNWRYIVMDEAHRIKNEKSKLSVVVREFKSTNRLLLTGTPLQNNLHELWALLNFLLPDVFNSSDDFDSWFNTPDIAESESLVTRLHSVLRPFLLRRIKVDVEKALLPKKETKIYVGLSKMQREWYTKILMKDIDLVNGAGKSDKMRLLNILMQLRKCCNHPYLFDGAEPGPPYTTDEHLVNNCGKMVLLDRLLPRLQAKGSRVLIFSQMTRQLDILEDYCFLRNYEYCRLDGQTPHEDRQESINAYNAEGSTKFIFMLSTRAGGLGINLATADIVILYDSDWNPQVDLQAMDRAHRIGQKKQVLVYRFVTDSTVEERIIERAEMKLKLDNLVIQQGRLVDNAGTKLGKTEVLSMIRHGAEKIFAGKDATITDDDIDKILDEGAKRTAQLNKKMSELGESSLRTFSMEDPGYSAYNFEGQDYREKQKQIVGAWIEPPKRERRVNFNVDAYFREALRVSEPKAPKAPRPPKQPNVQDFQFFPPRLFELLDREIYHFRKTLNYKVPLNPDLGADAERQQQEQQELIDSAELLTDAEVAEKEGLLNQGFTSWNKRDFNQFIKANEKYGRDDLESISKDVEGKTPEEVMQYANVFWDRCNELQDIDKIMTQIEKGEQKIQRRISIKKALDCKMTRYKAPFHQLRISYGTNKGKNYTEEEDRYIVCMLHKLGFDKENIYDELRAAVRQAPQFRFDWFIKSRTAMELQRRCNTLITLIERENTELEEREKLYTKKSKAAAKSTSNTNSSKANSTPSGGKRKGDTVSGTKTKKTKK</sequence>
<keyword evidence="11" id="KW-0539">Nucleus</keyword>
<dbReference type="PROSITE" id="PS51293">
    <property type="entry name" value="SANT"/>
    <property type="match status" value="1"/>
</dbReference>
<dbReference type="FunFam" id="3.40.50.300:FF:000082">
    <property type="entry name" value="ISWI chromatin remodeling complex ATPase ISW1"/>
    <property type="match status" value="1"/>
</dbReference>
<dbReference type="InterPro" id="IPR015195">
    <property type="entry name" value="SLIDE"/>
</dbReference>
<feature type="domain" description="SANT" evidence="15">
    <location>
        <begin position="769"/>
        <end position="821"/>
    </location>
</feature>
<dbReference type="GO" id="GO:0016887">
    <property type="term" value="F:ATP hydrolysis activity"/>
    <property type="evidence" value="ECO:0007669"/>
    <property type="project" value="TreeGrafter"/>
</dbReference>
<comment type="subcellular location">
    <subcellularLocation>
        <location evidence="1">Nucleus</location>
    </subcellularLocation>
</comment>
<dbReference type="CDD" id="cd00167">
    <property type="entry name" value="SANT"/>
    <property type="match status" value="1"/>
</dbReference>
<name>A0A7J7IX19_BUGNE</name>
<dbReference type="InterPro" id="IPR000330">
    <property type="entry name" value="SNF2_N"/>
</dbReference>
<dbReference type="FunFam" id="1.10.1040.30:FF:000001">
    <property type="entry name" value="SWI/SNF-related matrix-associated actin-dependent regulator of chromatin subfamily A member"/>
    <property type="match status" value="1"/>
</dbReference>
<evidence type="ECO:0000256" key="8">
    <source>
        <dbReference type="ARBA" id="ARBA00022840"/>
    </source>
</evidence>
<reference evidence="16" key="1">
    <citation type="submission" date="2020-06" db="EMBL/GenBank/DDBJ databases">
        <title>Draft genome of Bugula neritina, a colonial animal packing powerful symbionts and potential medicines.</title>
        <authorList>
            <person name="Rayko M."/>
        </authorList>
    </citation>
    <scope>NUCLEOTIDE SEQUENCE [LARGE SCALE GENOMIC DNA]</scope>
    <source>
        <strain evidence="16">Kwan_BN1</strain>
    </source>
</reference>
<evidence type="ECO:0000256" key="12">
    <source>
        <dbReference type="SAM" id="MobiDB-lite"/>
    </source>
</evidence>
<feature type="region of interest" description="Disordered" evidence="12">
    <location>
        <begin position="40"/>
        <end position="99"/>
    </location>
</feature>
<evidence type="ECO:0000313" key="17">
    <source>
        <dbReference type="Proteomes" id="UP000593567"/>
    </source>
</evidence>
<evidence type="ECO:0000259" key="13">
    <source>
        <dbReference type="PROSITE" id="PS51192"/>
    </source>
</evidence>
<dbReference type="AlphaFoldDB" id="A0A7J7IX19"/>
<dbReference type="SMART" id="SM00717">
    <property type="entry name" value="SANT"/>
    <property type="match status" value="2"/>
</dbReference>
<feature type="region of interest" description="Disordered" evidence="12">
    <location>
        <begin position="948"/>
        <end position="994"/>
    </location>
</feature>
<keyword evidence="9" id="KW-0156">Chromatin regulator</keyword>
<dbReference type="InterPro" id="IPR014001">
    <property type="entry name" value="Helicase_ATP-bd"/>
</dbReference>
<accession>A0A7J7IX19</accession>
<dbReference type="CDD" id="cd17997">
    <property type="entry name" value="DEXHc_SMARCA1_SMARCA5"/>
    <property type="match status" value="1"/>
</dbReference>
<dbReference type="EMBL" id="VXIV02003315">
    <property type="protein sequence ID" value="KAF6018365.1"/>
    <property type="molecule type" value="Genomic_DNA"/>
</dbReference>
<dbReference type="InterPro" id="IPR001005">
    <property type="entry name" value="SANT/Myb"/>
</dbReference>
<evidence type="ECO:0000256" key="9">
    <source>
        <dbReference type="ARBA" id="ARBA00022853"/>
    </source>
</evidence>
<dbReference type="GO" id="GO:0042393">
    <property type="term" value="F:histone binding"/>
    <property type="evidence" value="ECO:0007669"/>
    <property type="project" value="TreeGrafter"/>
</dbReference>
<dbReference type="GO" id="GO:0004386">
    <property type="term" value="F:helicase activity"/>
    <property type="evidence" value="ECO:0007669"/>
    <property type="project" value="UniProtKB-KW"/>
</dbReference>
<comment type="similarity">
    <text evidence="2">Belongs to the SNF2/RAD54 helicase family. ISWI subfamily.</text>
</comment>
<gene>
    <name evidence="16" type="ORF">EB796_023336</name>
</gene>
<dbReference type="InterPro" id="IPR009057">
    <property type="entry name" value="Homeodomain-like_sf"/>
</dbReference>
<dbReference type="GO" id="GO:0005524">
    <property type="term" value="F:ATP binding"/>
    <property type="evidence" value="ECO:0007669"/>
    <property type="project" value="UniProtKB-KW"/>
</dbReference>
<evidence type="ECO:0000256" key="6">
    <source>
        <dbReference type="ARBA" id="ARBA00022801"/>
    </source>
</evidence>
<evidence type="ECO:0000313" key="16">
    <source>
        <dbReference type="EMBL" id="KAF6018365.1"/>
    </source>
</evidence>
<dbReference type="Pfam" id="PF09111">
    <property type="entry name" value="SLIDE"/>
    <property type="match status" value="1"/>
</dbReference>
<dbReference type="FunFam" id="3.40.50.10810:FF:000005">
    <property type="entry name" value="Photoperiod-independent early flowering 1"/>
    <property type="match status" value="1"/>
</dbReference>
<evidence type="ECO:0000259" key="15">
    <source>
        <dbReference type="PROSITE" id="PS51293"/>
    </source>
</evidence>
<dbReference type="Gene3D" id="1.10.10.60">
    <property type="entry name" value="Homeodomain-like"/>
    <property type="match status" value="2"/>
</dbReference>
<keyword evidence="8" id="KW-0067">ATP-binding</keyword>
<dbReference type="Pfam" id="PF09110">
    <property type="entry name" value="HAND"/>
    <property type="match status" value="1"/>
</dbReference>
<dbReference type="Gene3D" id="1.20.5.1190">
    <property type="entry name" value="iswi atpase"/>
    <property type="match status" value="1"/>
</dbReference>
<dbReference type="SUPFAM" id="SSF46689">
    <property type="entry name" value="Homeodomain-like"/>
    <property type="match status" value="2"/>
</dbReference>
<dbReference type="InterPro" id="IPR015194">
    <property type="entry name" value="ISWI_HAND-dom"/>
</dbReference>
<evidence type="ECO:0000256" key="11">
    <source>
        <dbReference type="ARBA" id="ARBA00023242"/>
    </source>
</evidence>
<dbReference type="Pfam" id="PF00176">
    <property type="entry name" value="SNF2-rel_dom"/>
    <property type="match status" value="1"/>
</dbReference>
<keyword evidence="3" id="KW-0597">Phosphoprotein</keyword>
<dbReference type="OrthoDB" id="5857104at2759"/>
<dbReference type="PROSITE" id="PS51194">
    <property type="entry name" value="HELICASE_CTER"/>
    <property type="match status" value="1"/>
</dbReference>
<keyword evidence="7" id="KW-0347">Helicase</keyword>
<keyword evidence="10" id="KW-0238">DNA-binding</keyword>
<evidence type="ECO:0000256" key="3">
    <source>
        <dbReference type="ARBA" id="ARBA00022553"/>
    </source>
</evidence>
<dbReference type="Gene3D" id="3.40.50.10810">
    <property type="entry name" value="Tandem AAA-ATPase domain"/>
    <property type="match status" value="1"/>
</dbReference>
<dbReference type="GO" id="GO:0140658">
    <property type="term" value="F:ATP-dependent chromatin remodeler activity"/>
    <property type="evidence" value="ECO:0007669"/>
    <property type="project" value="TreeGrafter"/>
</dbReference>
<dbReference type="Pfam" id="PF00271">
    <property type="entry name" value="Helicase_C"/>
    <property type="match status" value="1"/>
</dbReference>
<dbReference type="SMART" id="SM00490">
    <property type="entry name" value="HELICc"/>
    <property type="match status" value="1"/>
</dbReference>
<keyword evidence="6" id="KW-0378">Hydrolase</keyword>
<protein>
    <submittedName>
        <fullName evidence="16">SMARCA5</fullName>
    </submittedName>
</protein>
<dbReference type="GO" id="GO:0031491">
    <property type="term" value="F:nucleosome binding"/>
    <property type="evidence" value="ECO:0007669"/>
    <property type="project" value="InterPro"/>
</dbReference>
<dbReference type="InterPro" id="IPR049730">
    <property type="entry name" value="SNF2/RAD54-like_C"/>
</dbReference>
<dbReference type="FunFam" id="1.10.10.60:FF:000049">
    <property type="entry name" value="SWI/SNF-related matrix-associated actin-dependent regulator of chromatin subfamily A member"/>
    <property type="match status" value="1"/>
</dbReference>
<dbReference type="Gene3D" id="3.40.50.300">
    <property type="entry name" value="P-loop containing nucleotide triphosphate hydrolases"/>
    <property type="match status" value="1"/>
</dbReference>
<evidence type="ECO:0000256" key="4">
    <source>
        <dbReference type="ARBA" id="ARBA00022737"/>
    </source>
</evidence>